<dbReference type="Gene3D" id="3.30.70.1050">
    <property type="entry name" value="Trigger factor ribosome-binding domain"/>
    <property type="match status" value="1"/>
</dbReference>
<comment type="similarity">
    <text evidence="2 11 13">Belongs to the FKBP-type PPIase family. Tig subfamily.</text>
</comment>
<gene>
    <name evidence="11" type="primary">tig</name>
    <name evidence="15" type="ORF">EKO24_015510</name>
</gene>
<dbReference type="EMBL" id="RYFG02000109">
    <property type="protein sequence ID" value="TRW92072.1"/>
    <property type="molecule type" value="Genomic_DNA"/>
</dbReference>
<comment type="domain">
    <text evidence="11">Consists of 3 domains; the N-terminus binds the ribosome, the middle domain has PPIase activity, while the C-terminus has intrinsic chaperone activity on its own.</text>
</comment>
<keyword evidence="7 11" id="KW-0143">Chaperone</keyword>
<dbReference type="InterPro" id="IPR027304">
    <property type="entry name" value="Trigger_fact/SurA_dom_sf"/>
</dbReference>
<comment type="caution">
    <text evidence="15">The sequence shown here is derived from an EMBL/GenBank/DDBJ whole genome shotgun (WGS) entry which is preliminary data.</text>
</comment>
<keyword evidence="5 11" id="KW-0132">Cell division</keyword>
<sequence>MQVSVEKTSELSRKMTVSVPEEVVQEKMAARLKSLAREVKIDGFRPGKVPQHVIKKMYGDRVRGEIAGDLVETTYYKALEENDLRPAGYPHIHPSDEGEGFKYTAEFEVYPEISLEGVEKLEVSRPVAVVQDVDVDDMIEKLRAQKKTWAVVERASQEQDRVTISFSGESEGENFTDGKVENYKVEIGAKQMIPGFEDNLIGLKAGDSKSFEVSFPEEYGNEKLAGKAAKFDVEMTSVEESTLPEIDEAFIKAYGIEGSTDTFREDIRSNLESELEQALRNKLKNSVMNALYEKIQITVPNALVDLEIESMMKPYIETAKRQKMKLEDLKLPRDAFEEQAKRRVALGLILSEIIHKNEIKVDDNKVRSTIEDMAKSYERPSDVVEWYYSDKTRLNDVKQMVLENQTIEWLVERAKVSDETVSFSDAMNKQG</sequence>
<evidence type="ECO:0000256" key="2">
    <source>
        <dbReference type="ARBA" id="ARBA00005464"/>
    </source>
</evidence>
<name>A0ABY3C7M1_9GAMM</name>
<dbReference type="SUPFAM" id="SSF54534">
    <property type="entry name" value="FKBP-like"/>
    <property type="match status" value="1"/>
</dbReference>
<proteinExistence type="inferred from homology"/>
<evidence type="ECO:0000256" key="9">
    <source>
        <dbReference type="ARBA" id="ARBA00023306"/>
    </source>
</evidence>
<dbReference type="SUPFAM" id="SSF109998">
    <property type="entry name" value="Triger factor/SurA peptide-binding domain-like"/>
    <property type="match status" value="1"/>
</dbReference>
<keyword evidence="8 11" id="KW-0413">Isomerase</keyword>
<dbReference type="Gene3D" id="1.10.3120.10">
    <property type="entry name" value="Trigger factor, C-terminal domain"/>
    <property type="match status" value="1"/>
</dbReference>
<dbReference type="InterPro" id="IPR037041">
    <property type="entry name" value="Trigger_fac_C_sf"/>
</dbReference>
<organism evidence="15 16">
    <name type="scientific">Candidatus Methylobacter oryzae</name>
    <dbReference type="NCBI Taxonomy" id="2497749"/>
    <lineage>
        <taxon>Bacteria</taxon>
        <taxon>Pseudomonadati</taxon>
        <taxon>Pseudomonadota</taxon>
        <taxon>Gammaproteobacteria</taxon>
        <taxon>Methylococcales</taxon>
        <taxon>Methylococcaceae</taxon>
        <taxon>Methylobacter</taxon>
    </lineage>
</organism>
<keyword evidence="16" id="KW-1185">Reference proteome</keyword>
<dbReference type="GO" id="GO:0003755">
    <property type="term" value="F:peptidyl-prolyl cis-trans isomerase activity"/>
    <property type="evidence" value="ECO:0007669"/>
    <property type="project" value="UniProtKB-EC"/>
</dbReference>
<evidence type="ECO:0000256" key="4">
    <source>
        <dbReference type="ARBA" id="ARBA00016902"/>
    </source>
</evidence>
<accession>A0ABY3C7M1</accession>
<dbReference type="SUPFAM" id="SSF102735">
    <property type="entry name" value="Trigger factor ribosome-binding domain"/>
    <property type="match status" value="1"/>
</dbReference>
<comment type="catalytic activity">
    <reaction evidence="1 11 12">
        <text>[protein]-peptidylproline (omega=180) = [protein]-peptidylproline (omega=0)</text>
        <dbReference type="Rhea" id="RHEA:16237"/>
        <dbReference type="Rhea" id="RHEA-COMP:10747"/>
        <dbReference type="Rhea" id="RHEA-COMP:10748"/>
        <dbReference type="ChEBI" id="CHEBI:83833"/>
        <dbReference type="ChEBI" id="CHEBI:83834"/>
        <dbReference type="EC" id="5.2.1.8"/>
    </reaction>
</comment>
<keyword evidence="11" id="KW-0963">Cytoplasm</keyword>
<dbReference type="InterPro" id="IPR008880">
    <property type="entry name" value="Trigger_fac_C"/>
</dbReference>
<dbReference type="InterPro" id="IPR005215">
    <property type="entry name" value="Trig_fac"/>
</dbReference>
<keyword evidence="6 11" id="KW-0697">Rotamase</keyword>
<dbReference type="NCBIfam" id="TIGR00115">
    <property type="entry name" value="tig"/>
    <property type="match status" value="1"/>
</dbReference>
<evidence type="ECO:0000313" key="16">
    <source>
        <dbReference type="Proteomes" id="UP000733744"/>
    </source>
</evidence>
<reference evidence="15 16" key="1">
    <citation type="journal article" date="2019" name="Antonie Van Leeuwenhoek">
        <title>Description of 'Ca. Methylobacter oryzae' KRF1, a novel species from the environmentally important Methylobacter clade 2.</title>
        <authorList>
            <person name="Khatri K."/>
            <person name="Mohite J.A."/>
            <person name="Pandit P.S."/>
            <person name="Bahulikar R."/>
            <person name="Rahalkar M.C."/>
        </authorList>
    </citation>
    <scope>NUCLEOTIDE SEQUENCE [LARGE SCALE GENOMIC DNA]</scope>
    <source>
        <strain evidence="15 16">KRF1</strain>
    </source>
</reference>
<evidence type="ECO:0000259" key="14">
    <source>
        <dbReference type="PROSITE" id="PS50059"/>
    </source>
</evidence>
<keyword evidence="9 11" id="KW-0131">Cell cycle</keyword>
<dbReference type="InterPro" id="IPR036611">
    <property type="entry name" value="Trigger_fac_ribosome-bd_sf"/>
</dbReference>
<dbReference type="InterPro" id="IPR001179">
    <property type="entry name" value="PPIase_FKBP_dom"/>
</dbReference>
<feature type="domain" description="PPIase FKBP-type" evidence="14">
    <location>
        <begin position="159"/>
        <end position="247"/>
    </location>
</feature>
<dbReference type="InterPro" id="IPR046357">
    <property type="entry name" value="PPIase_dom_sf"/>
</dbReference>
<dbReference type="RefSeq" id="WP_127028392.1">
    <property type="nucleotide sequence ID" value="NZ_RYFG02000109.1"/>
</dbReference>
<dbReference type="PROSITE" id="PS50059">
    <property type="entry name" value="FKBP_PPIASE"/>
    <property type="match status" value="1"/>
</dbReference>
<dbReference type="PANTHER" id="PTHR30560">
    <property type="entry name" value="TRIGGER FACTOR CHAPERONE AND PEPTIDYL-PROLYL CIS/TRANS ISOMERASE"/>
    <property type="match status" value="1"/>
</dbReference>
<comment type="subcellular location">
    <subcellularLocation>
        <location evidence="11">Cytoplasm</location>
    </subcellularLocation>
    <text evidence="11">About half TF is bound to the ribosome near the polypeptide exit tunnel while the other half is free in the cytoplasm.</text>
</comment>
<dbReference type="Proteomes" id="UP000733744">
    <property type="component" value="Unassembled WGS sequence"/>
</dbReference>
<protein>
    <recommendedName>
        <fullName evidence="4 11">Trigger factor</fullName>
        <shortName evidence="11">TF</shortName>
        <ecNumber evidence="3 11">5.2.1.8</ecNumber>
    </recommendedName>
    <alternativeName>
        <fullName evidence="10 11">PPIase</fullName>
    </alternativeName>
</protein>
<evidence type="ECO:0000313" key="15">
    <source>
        <dbReference type="EMBL" id="TRW92072.1"/>
    </source>
</evidence>
<evidence type="ECO:0000256" key="12">
    <source>
        <dbReference type="PROSITE-ProRule" id="PRU00277"/>
    </source>
</evidence>
<evidence type="ECO:0000256" key="5">
    <source>
        <dbReference type="ARBA" id="ARBA00022618"/>
    </source>
</evidence>
<dbReference type="HAMAP" id="MF_00303">
    <property type="entry name" value="Trigger_factor_Tig"/>
    <property type="match status" value="1"/>
</dbReference>
<evidence type="ECO:0000256" key="6">
    <source>
        <dbReference type="ARBA" id="ARBA00023110"/>
    </source>
</evidence>
<comment type="function">
    <text evidence="11">Involved in protein export. Acts as a chaperone by maintaining the newly synthesized protein in an open conformation. Functions as a peptidyl-prolyl cis-trans isomerase.</text>
</comment>
<dbReference type="PIRSF" id="PIRSF003095">
    <property type="entry name" value="Trigger_factor"/>
    <property type="match status" value="1"/>
</dbReference>
<dbReference type="InterPro" id="IPR008881">
    <property type="entry name" value="Trigger_fac_ribosome-bd_bac"/>
</dbReference>
<evidence type="ECO:0000256" key="3">
    <source>
        <dbReference type="ARBA" id="ARBA00013194"/>
    </source>
</evidence>
<dbReference type="Gene3D" id="3.10.50.40">
    <property type="match status" value="1"/>
</dbReference>
<dbReference type="PANTHER" id="PTHR30560:SF3">
    <property type="entry name" value="TRIGGER FACTOR-LIKE PROTEIN TIG, CHLOROPLASTIC"/>
    <property type="match status" value="1"/>
</dbReference>
<evidence type="ECO:0000256" key="8">
    <source>
        <dbReference type="ARBA" id="ARBA00023235"/>
    </source>
</evidence>
<evidence type="ECO:0000256" key="1">
    <source>
        <dbReference type="ARBA" id="ARBA00000971"/>
    </source>
</evidence>
<evidence type="ECO:0000256" key="11">
    <source>
        <dbReference type="HAMAP-Rule" id="MF_00303"/>
    </source>
</evidence>
<dbReference type="Pfam" id="PF00254">
    <property type="entry name" value="FKBP_C"/>
    <property type="match status" value="1"/>
</dbReference>
<evidence type="ECO:0000256" key="7">
    <source>
        <dbReference type="ARBA" id="ARBA00023186"/>
    </source>
</evidence>
<evidence type="ECO:0000256" key="13">
    <source>
        <dbReference type="RuleBase" id="RU003914"/>
    </source>
</evidence>
<dbReference type="EC" id="5.2.1.8" evidence="3 11"/>
<dbReference type="Pfam" id="PF05698">
    <property type="entry name" value="Trigger_C"/>
    <property type="match status" value="1"/>
</dbReference>
<evidence type="ECO:0000256" key="10">
    <source>
        <dbReference type="ARBA" id="ARBA00029986"/>
    </source>
</evidence>
<dbReference type="Pfam" id="PF05697">
    <property type="entry name" value="Trigger_N"/>
    <property type="match status" value="1"/>
</dbReference>